<reference evidence="9 10" key="1">
    <citation type="journal article" date="2013" name="BMC Genomics">
        <title>Reconstruction of the lipid metabolism for the microalga Monoraphidium neglectum from its genome sequence reveals characteristics suitable for biofuel production.</title>
        <authorList>
            <person name="Bogen C."/>
            <person name="Al-Dilaimi A."/>
            <person name="Albersmeier A."/>
            <person name="Wichmann J."/>
            <person name="Grundmann M."/>
            <person name="Rupp O."/>
            <person name="Lauersen K.J."/>
            <person name="Blifernez-Klassen O."/>
            <person name="Kalinowski J."/>
            <person name="Goesmann A."/>
            <person name="Mussgnug J.H."/>
            <person name="Kruse O."/>
        </authorList>
    </citation>
    <scope>NUCLEOTIDE SEQUENCE [LARGE SCALE GENOMIC DNA]</scope>
    <source>
        <strain evidence="9 10">SAG 48.87</strain>
    </source>
</reference>
<dbReference type="EC" id="3.4.21.-" evidence="7"/>
<name>A0A0D2M8T2_9CHLO</name>
<evidence type="ECO:0000313" key="9">
    <source>
        <dbReference type="EMBL" id="KIY97476.1"/>
    </source>
</evidence>
<evidence type="ECO:0000256" key="3">
    <source>
        <dbReference type="ARBA" id="ARBA00022670"/>
    </source>
</evidence>
<dbReference type="PANTHER" id="PTHR15462">
    <property type="entry name" value="SERINE PROTEASE"/>
    <property type="match status" value="1"/>
</dbReference>
<dbReference type="PANTHER" id="PTHR15462:SF8">
    <property type="entry name" value="SERINE PROTEASE"/>
    <property type="match status" value="1"/>
</dbReference>
<proteinExistence type="inferred from homology"/>
<dbReference type="OrthoDB" id="543966at2759"/>
<dbReference type="Gene3D" id="2.40.10.10">
    <property type="entry name" value="Trypsin-like serine proteases"/>
    <property type="match status" value="2"/>
</dbReference>
<evidence type="ECO:0000256" key="4">
    <source>
        <dbReference type="ARBA" id="ARBA00022729"/>
    </source>
</evidence>
<gene>
    <name evidence="9" type="ORF">MNEG_10486</name>
</gene>
<accession>A0A0D2M8T2</accession>
<dbReference type="GO" id="GO:0004252">
    <property type="term" value="F:serine-type endopeptidase activity"/>
    <property type="evidence" value="ECO:0007669"/>
    <property type="project" value="InterPro"/>
</dbReference>
<evidence type="ECO:0000259" key="8">
    <source>
        <dbReference type="Pfam" id="PF00089"/>
    </source>
</evidence>
<dbReference type="SUPFAM" id="SSF50494">
    <property type="entry name" value="Trypsin-like serine proteases"/>
    <property type="match status" value="1"/>
</dbReference>
<dbReference type="GO" id="GO:0006508">
    <property type="term" value="P:proteolysis"/>
    <property type="evidence" value="ECO:0007669"/>
    <property type="project" value="UniProtKB-KW"/>
</dbReference>
<protein>
    <recommendedName>
        <fullName evidence="7">Serine protease</fullName>
        <ecNumber evidence="7">3.4.21.-</ecNumber>
    </recommendedName>
</protein>
<keyword evidence="3 7" id="KW-0645">Protease</keyword>
<dbReference type="InterPro" id="IPR018114">
    <property type="entry name" value="TRYPSIN_HIS"/>
</dbReference>
<dbReference type="InterPro" id="IPR009003">
    <property type="entry name" value="Peptidase_S1_PA"/>
</dbReference>
<dbReference type="Pfam" id="PF00089">
    <property type="entry name" value="Trypsin"/>
    <property type="match status" value="1"/>
</dbReference>
<keyword evidence="6 7" id="KW-0720">Serine protease</keyword>
<evidence type="ECO:0000256" key="1">
    <source>
        <dbReference type="ARBA" id="ARBA00007664"/>
    </source>
</evidence>
<feature type="domain" description="Peptidase S1" evidence="8">
    <location>
        <begin position="166"/>
        <end position="341"/>
    </location>
</feature>
<dbReference type="PROSITE" id="PS00134">
    <property type="entry name" value="TRYPSIN_HIS"/>
    <property type="match status" value="1"/>
</dbReference>
<dbReference type="EMBL" id="KK102554">
    <property type="protein sequence ID" value="KIY97476.1"/>
    <property type="molecule type" value="Genomic_DNA"/>
</dbReference>
<keyword evidence="5 7" id="KW-0378">Hydrolase</keyword>
<sequence length="361" mass="37147">MASRFKDTGFTLVGFAKEADPASLAAAPKFDPTRERAAKVEIARNGGKKWALSLVAAAAADPADPASPLLLFQAGAKATRAAAARAAAAAGRSKVVAPFPGDAPSEAADGGAALAAADANATAAAGSVAQPNVVINKDDRQLITDTSRVNRNFPARAVGQIDFSERNGGNSICSGALIGASTVLTAGHCVHTGRGGGFVRAWAFSPGRTTTTATSRTVVNPYGTVKYSKLVTTNGWITASSFAYDLGVVNLQSAIGKTTGNLGYTASTGRLSETWTTYGYPGEKTYGSMWTTSCGVNDNVATDGITEMTCDVTGGQSGSPMFISGKNLVKAVISWSNEGRRINGACQIDTERFNMIRANTV</sequence>
<dbReference type="GeneID" id="25727653"/>
<dbReference type="InterPro" id="IPR008256">
    <property type="entry name" value="Peptidase_S1B"/>
</dbReference>
<comment type="similarity">
    <text evidence="1">Belongs to the peptidase S1 family.</text>
</comment>
<evidence type="ECO:0000256" key="6">
    <source>
        <dbReference type="ARBA" id="ARBA00022825"/>
    </source>
</evidence>
<comment type="similarity">
    <text evidence="2 7">Belongs to the peptidase S1B family.</text>
</comment>
<keyword evidence="4" id="KW-0732">Signal</keyword>
<dbReference type="PRINTS" id="PR00839">
    <property type="entry name" value="V8PROTEASE"/>
</dbReference>
<evidence type="ECO:0000256" key="2">
    <source>
        <dbReference type="ARBA" id="ARBA00008764"/>
    </source>
</evidence>
<dbReference type="AlphaFoldDB" id="A0A0D2M8T2"/>
<evidence type="ECO:0000313" key="10">
    <source>
        <dbReference type="Proteomes" id="UP000054498"/>
    </source>
</evidence>
<keyword evidence="10" id="KW-1185">Reference proteome</keyword>
<dbReference type="KEGG" id="mng:MNEG_10486"/>
<dbReference type="Proteomes" id="UP000054498">
    <property type="component" value="Unassembled WGS sequence"/>
</dbReference>
<organism evidence="9 10">
    <name type="scientific">Monoraphidium neglectum</name>
    <dbReference type="NCBI Taxonomy" id="145388"/>
    <lineage>
        <taxon>Eukaryota</taxon>
        <taxon>Viridiplantae</taxon>
        <taxon>Chlorophyta</taxon>
        <taxon>core chlorophytes</taxon>
        <taxon>Chlorophyceae</taxon>
        <taxon>CS clade</taxon>
        <taxon>Sphaeropleales</taxon>
        <taxon>Selenastraceae</taxon>
        <taxon>Monoraphidium</taxon>
    </lineage>
</organism>
<evidence type="ECO:0000256" key="5">
    <source>
        <dbReference type="ARBA" id="ARBA00022801"/>
    </source>
</evidence>
<dbReference type="InterPro" id="IPR001254">
    <property type="entry name" value="Trypsin_dom"/>
</dbReference>
<dbReference type="RefSeq" id="XP_013896496.1">
    <property type="nucleotide sequence ID" value="XM_014041042.1"/>
</dbReference>
<dbReference type="InterPro" id="IPR043504">
    <property type="entry name" value="Peptidase_S1_PA_chymotrypsin"/>
</dbReference>
<dbReference type="InterPro" id="IPR050966">
    <property type="entry name" value="Glutamyl_endopeptidase"/>
</dbReference>
<evidence type="ECO:0000256" key="7">
    <source>
        <dbReference type="RuleBase" id="RU004296"/>
    </source>
</evidence>